<evidence type="ECO:0000256" key="5">
    <source>
        <dbReference type="ARBA" id="ARBA00023033"/>
    </source>
</evidence>
<sequence>MTSLKPILIAGGGLSSLLLARSLLRANIPFRVFERDASIVFRAQGYRLRLSPEGLDAIEAVLGPADFERFYARCGKTGGAGFVAIDPLTGDTLGAEHPSVAPELLTSRDNKVVGISRGDMRALFLEGCEAQLRWSHHVTGYTLTATGVRAVFADGSASEEGALLVGGEGVRSAVARQLAAGAVKVYDLGARGIHGQAPSTAFAALGEGVFRMADETTHGAGKRVFLITNVRGADMHDPTVDFGYTLVGSPGVIHPPSDDFTIVGAPAAQLAKQLTAAWHPRVKPLFDNIRESEAAFWKLTCSSPDGVAQWANEPRVTILGDAVHAMTPAGGNGANTAVRDAALLGRLLAEAGGWGEGVTKAYEDEMRVYAGVEVKKSYEQARIAFGIVIDADTPFLGLNDQGGFGH</sequence>
<evidence type="ECO:0000256" key="4">
    <source>
        <dbReference type="ARBA" id="ARBA00023002"/>
    </source>
</evidence>
<dbReference type="Proteomes" id="UP000481861">
    <property type="component" value="Unassembled WGS sequence"/>
</dbReference>
<evidence type="ECO:0000256" key="2">
    <source>
        <dbReference type="ARBA" id="ARBA00022630"/>
    </source>
</evidence>
<comment type="cofactor">
    <cofactor evidence="1">
        <name>FAD</name>
        <dbReference type="ChEBI" id="CHEBI:57692"/>
    </cofactor>
</comment>
<dbReference type="AlphaFoldDB" id="A0A7C8I3I0"/>
<accession>A0A7C8I3I0</accession>
<dbReference type="GO" id="GO:0071949">
    <property type="term" value="F:FAD binding"/>
    <property type="evidence" value="ECO:0007669"/>
    <property type="project" value="InterPro"/>
</dbReference>
<dbReference type="Pfam" id="PF01494">
    <property type="entry name" value="FAD_binding_3"/>
    <property type="match status" value="1"/>
</dbReference>
<keyword evidence="3" id="KW-0274">FAD</keyword>
<keyword evidence="2" id="KW-0285">Flavoprotein</keyword>
<evidence type="ECO:0000313" key="7">
    <source>
        <dbReference type="EMBL" id="KAF2866033.1"/>
    </source>
</evidence>
<dbReference type="Gene3D" id="3.50.50.60">
    <property type="entry name" value="FAD/NAD(P)-binding domain"/>
    <property type="match status" value="1"/>
</dbReference>
<dbReference type="InterPro" id="IPR002938">
    <property type="entry name" value="FAD-bd"/>
</dbReference>
<reference evidence="7 8" key="1">
    <citation type="submission" date="2020-01" db="EMBL/GenBank/DDBJ databases">
        <authorList>
            <consortium name="DOE Joint Genome Institute"/>
            <person name="Haridas S."/>
            <person name="Albert R."/>
            <person name="Binder M."/>
            <person name="Bloem J."/>
            <person name="Labutti K."/>
            <person name="Salamov A."/>
            <person name="Andreopoulos B."/>
            <person name="Baker S.E."/>
            <person name="Barry K."/>
            <person name="Bills G."/>
            <person name="Bluhm B.H."/>
            <person name="Cannon C."/>
            <person name="Castanera R."/>
            <person name="Culley D.E."/>
            <person name="Daum C."/>
            <person name="Ezra D."/>
            <person name="Gonzalez J.B."/>
            <person name="Henrissat B."/>
            <person name="Kuo A."/>
            <person name="Liang C."/>
            <person name="Lipzen A."/>
            <person name="Lutzoni F."/>
            <person name="Magnuson J."/>
            <person name="Mondo S."/>
            <person name="Nolan M."/>
            <person name="Ohm R."/>
            <person name="Pangilinan J."/>
            <person name="Park H.-J.H."/>
            <person name="Ramirez L."/>
            <person name="Alfaro M."/>
            <person name="Sun H."/>
            <person name="Tritt A."/>
            <person name="Yoshinaga Y."/>
            <person name="Zwiers L.-H.L."/>
            <person name="Turgeon B.G."/>
            <person name="Goodwin S.B."/>
            <person name="Spatafora J.W."/>
            <person name="Crous P.W."/>
            <person name="Grigoriev I.V."/>
        </authorList>
    </citation>
    <scope>NUCLEOTIDE SEQUENCE [LARGE SCALE GENOMIC DNA]</scope>
    <source>
        <strain evidence="7 8">CBS 611.86</strain>
    </source>
</reference>
<feature type="domain" description="FAD-binding" evidence="6">
    <location>
        <begin position="129"/>
        <end position="366"/>
    </location>
</feature>
<evidence type="ECO:0000313" key="8">
    <source>
        <dbReference type="Proteomes" id="UP000481861"/>
    </source>
</evidence>
<gene>
    <name evidence="7" type="ORF">BDV95DRAFT_611912</name>
</gene>
<evidence type="ECO:0000259" key="6">
    <source>
        <dbReference type="Pfam" id="PF01494"/>
    </source>
</evidence>
<organism evidence="7 8">
    <name type="scientific">Massariosphaeria phaeospora</name>
    <dbReference type="NCBI Taxonomy" id="100035"/>
    <lineage>
        <taxon>Eukaryota</taxon>
        <taxon>Fungi</taxon>
        <taxon>Dikarya</taxon>
        <taxon>Ascomycota</taxon>
        <taxon>Pezizomycotina</taxon>
        <taxon>Dothideomycetes</taxon>
        <taxon>Pleosporomycetidae</taxon>
        <taxon>Pleosporales</taxon>
        <taxon>Pleosporales incertae sedis</taxon>
        <taxon>Massariosphaeria</taxon>
    </lineage>
</organism>
<dbReference type="InterPro" id="IPR036188">
    <property type="entry name" value="FAD/NAD-bd_sf"/>
</dbReference>
<dbReference type="OrthoDB" id="47494at2759"/>
<proteinExistence type="predicted"/>
<dbReference type="PRINTS" id="PR00420">
    <property type="entry name" value="RNGMNOXGNASE"/>
</dbReference>
<comment type="caution">
    <text evidence="7">The sequence shown here is derived from an EMBL/GenBank/DDBJ whole genome shotgun (WGS) entry which is preliminary data.</text>
</comment>
<dbReference type="GO" id="GO:0004497">
    <property type="term" value="F:monooxygenase activity"/>
    <property type="evidence" value="ECO:0007669"/>
    <property type="project" value="UniProtKB-KW"/>
</dbReference>
<keyword evidence="8" id="KW-1185">Reference proteome</keyword>
<evidence type="ECO:0000256" key="3">
    <source>
        <dbReference type="ARBA" id="ARBA00022827"/>
    </source>
</evidence>
<evidence type="ECO:0000256" key="1">
    <source>
        <dbReference type="ARBA" id="ARBA00001974"/>
    </source>
</evidence>
<dbReference type="PANTHER" id="PTHR47178">
    <property type="entry name" value="MONOOXYGENASE, FAD-BINDING"/>
    <property type="match status" value="1"/>
</dbReference>
<keyword evidence="4" id="KW-0560">Oxidoreductase</keyword>
<dbReference type="EMBL" id="JAADJZ010000029">
    <property type="protein sequence ID" value="KAF2866033.1"/>
    <property type="molecule type" value="Genomic_DNA"/>
</dbReference>
<keyword evidence="5" id="KW-0503">Monooxygenase</keyword>
<dbReference type="PANTHER" id="PTHR47178:SF5">
    <property type="entry name" value="FAD-BINDING DOMAIN-CONTAINING PROTEIN"/>
    <property type="match status" value="1"/>
</dbReference>
<dbReference type="SUPFAM" id="SSF51905">
    <property type="entry name" value="FAD/NAD(P)-binding domain"/>
    <property type="match status" value="1"/>
</dbReference>
<protein>
    <recommendedName>
        <fullName evidence="6">FAD-binding domain-containing protein</fullName>
    </recommendedName>
</protein>
<name>A0A7C8I3I0_9PLEO</name>